<feature type="compositionally biased region" description="Basic and acidic residues" evidence="1">
    <location>
        <begin position="41"/>
        <end position="52"/>
    </location>
</feature>
<accession>A0A8X6XJ09</accession>
<gene>
    <name evidence="2" type="ORF">TNIN_437431</name>
</gene>
<evidence type="ECO:0000313" key="2">
    <source>
        <dbReference type="EMBL" id="GFY54099.1"/>
    </source>
</evidence>
<organism evidence="2 3">
    <name type="scientific">Trichonephila inaurata madagascariensis</name>
    <dbReference type="NCBI Taxonomy" id="2747483"/>
    <lineage>
        <taxon>Eukaryota</taxon>
        <taxon>Metazoa</taxon>
        <taxon>Ecdysozoa</taxon>
        <taxon>Arthropoda</taxon>
        <taxon>Chelicerata</taxon>
        <taxon>Arachnida</taxon>
        <taxon>Araneae</taxon>
        <taxon>Araneomorphae</taxon>
        <taxon>Entelegynae</taxon>
        <taxon>Araneoidea</taxon>
        <taxon>Nephilidae</taxon>
        <taxon>Trichonephila</taxon>
        <taxon>Trichonephila inaurata</taxon>
    </lineage>
</organism>
<reference evidence="2" key="1">
    <citation type="submission" date="2020-08" db="EMBL/GenBank/DDBJ databases">
        <title>Multicomponent nature underlies the extraordinary mechanical properties of spider dragline silk.</title>
        <authorList>
            <person name="Kono N."/>
            <person name="Nakamura H."/>
            <person name="Mori M."/>
            <person name="Yoshida Y."/>
            <person name="Ohtoshi R."/>
            <person name="Malay A.D."/>
            <person name="Moran D.A.P."/>
            <person name="Tomita M."/>
            <person name="Numata K."/>
            <person name="Arakawa K."/>
        </authorList>
    </citation>
    <scope>NUCLEOTIDE SEQUENCE</scope>
</reference>
<protein>
    <submittedName>
        <fullName evidence="2">Uncharacterized protein</fullName>
    </submittedName>
</protein>
<dbReference type="EMBL" id="BMAV01009683">
    <property type="protein sequence ID" value="GFY54099.1"/>
    <property type="molecule type" value="Genomic_DNA"/>
</dbReference>
<feature type="compositionally biased region" description="Basic and acidic residues" evidence="1">
    <location>
        <begin position="62"/>
        <end position="77"/>
    </location>
</feature>
<evidence type="ECO:0000256" key="1">
    <source>
        <dbReference type="SAM" id="MobiDB-lite"/>
    </source>
</evidence>
<comment type="caution">
    <text evidence="2">The sequence shown here is derived from an EMBL/GenBank/DDBJ whole genome shotgun (WGS) entry which is preliminary data.</text>
</comment>
<sequence length="108" mass="11732">MKIGTGQAKAYCGKSRRILRPLLSSLAPGNPKATRESIAKLFPRVDHVESANRPRGKSPASRGERREARQSTFEKGKVISNLSAALPSPSSDMPLVNDSPPNETKCYL</sequence>
<dbReference type="OrthoDB" id="10401249at2759"/>
<dbReference type="AlphaFoldDB" id="A0A8X6XJ09"/>
<dbReference type="Proteomes" id="UP000886998">
    <property type="component" value="Unassembled WGS sequence"/>
</dbReference>
<name>A0A8X6XJ09_9ARAC</name>
<evidence type="ECO:0000313" key="3">
    <source>
        <dbReference type="Proteomes" id="UP000886998"/>
    </source>
</evidence>
<feature type="compositionally biased region" description="Low complexity" evidence="1">
    <location>
        <begin position="82"/>
        <end position="91"/>
    </location>
</feature>
<feature type="region of interest" description="Disordered" evidence="1">
    <location>
        <begin position="41"/>
        <end position="108"/>
    </location>
</feature>
<keyword evidence="3" id="KW-1185">Reference proteome</keyword>
<proteinExistence type="predicted"/>